<evidence type="ECO:0000259" key="1">
    <source>
        <dbReference type="Pfam" id="PF20612"/>
    </source>
</evidence>
<feature type="domain" description="SHOCT-like" evidence="1">
    <location>
        <begin position="24"/>
        <end position="74"/>
    </location>
</feature>
<reference evidence="2 3" key="1">
    <citation type="submission" date="2016-11" db="EMBL/GenBank/DDBJ databases">
        <title>Description of two novel members of the family Erysipelotrichaceae: Ileibacterium lipovorans gen. nov., sp. nov. and Dubosiella newyorkensis, gen. nov., sp. nov.</title>
        <authorList>
            <person name="Cox L.M."/>
            <person name="Sohn J."/>
            <person name="Tyrrell K.L."/>
            <person name="Citron D.M."/>
            <person name="Lawson P.A."/>
            <person name="Patel N.B."/>
            <person name="Iizumi T."/>
            <person name="Perez-Perez G.I."/>
            <person name="Goldstein E.J."/>
            <person name="Blaser M.J."/>
        </authorList>
    </citation>
    <scope>NUCLEOTIDE SEQUENCE [LARGE SCALE GENOMIC DNA]</scope>
    <source>
        <strain evidence="2 3">NYU-BL-K8</strain>
    </source>
</reference>
<organism evidence="2 3">
    <name type="scientific">Faecalibaculum rodentium</name>
    <dbReference type="NCBI Taxonomy" id="1702221"/>
    <lineage>
        <taxon>Bacteria</taxon>
        <taxon>Bacillati</taxon>
        <taxon>Bacillota</taxon>
        <taxon>Erysipelotrichia</taxon>
        <taxon>Erysipelotrichales</taxon>
        <taxon>Erysipelotrichaceae</taxon>
        <taxon>Faecalibaculum</taxon>
    </lineage>
</organism>
<accession>A0A1Q9YIE5</accession>
<name>A0A1Q9YIE5_9FIRM</name>
<dbReference type="InterPro" id="IPR046749">
    <property type="entry name" value="SHOCT_2"/>
</dbReference>
<dbReference type="RefSeq" id="WP_075818757.1">
    <property type="nucleotide sequence ID" value="NZ_MPJZ01000088.1"/>
</dbReference>
<gene>
    <name evidence="2" type="ORF">BO223_09640</name>
</gene>
<dbReference type="Pfam" id="PF20612">
    <property type="entry name" value="SHOCT_2"/>
    <property type="match status" value="1"/>
</dbReference>
<sequence length="78" mass="9101">MEETTITRLDKGTEIYPEAMNKISHELLIRDCKYQMAQKMTASLLENGLISKKEFNRITEKNRASFMPYLSEIMPKLS</sequence>
<evidence type="ECO:0000313" key="2">
    <source>
        <dbReference type="EMBL" id="OLU44042.1"/>
    </source>
</evidence>
<evidence type="ECO:0000313" key="3">
    <source>
        <dbReference type="Proteomes" id="UP000186758"/>
    </source>
</evidence>
<dbReference type="AlphaFoldDB" id="A0A1Q9YIE5"/>
<proteinExistence type="predicted"/>
<protein>
    <recommendedName>
        <fullName evidence="1">SHOCT-like domain-containing protein</fullName>
    </recommendedName>
</protein>
<comment type="caution">
    <text evidence="2">The sequence shown here is derived from an EMBL/GenBank/DDBJ whole genome shotgun (WGS) entry which is preliminary data.</text>
</comment>
<dbReference type="EMBL" id="MPJZ01000088">
    <property type="protein sequence ID" value="OLU44042.1"/>
    <property type="molecule type" value="Genomic_DNA"/>
</dbReference>
<dbReference type="GeneID" id="82202470"/>
<dbReference type="Proteomes" id="UP000186758">
    <property type="component" value="Unassembled WGS sequence"/>
</dbReference>